<dbReference type="GO" id="GO:0004843">
    <property type="term" value="F:cysteine-type deubiquitinase activity"/>
    <property type="evidence" value="ECO:0007669"/>
    <property type="project" value="UniProtKB-EC"/>
</dbReference>
<dbReference type="InterPro" id="IPR018200">
    <property type="entry name" value="USP_CS"/>
</dbReference>
<accession>A0AAV2QS49</accession>
<evidence type="ECO:0000256" key="6">
    <source>
        <dbReference type="ARBA" id="ARBA00022801"/>
    </source>
</evidence>
<keyword evidence="4" id="KW-0645">Protease</keyword>
<proteinExistence type="inferred from homology"/>
<keyword evidence="6" id="KW-0378">Hydrolase</keyword>
<feature type="non-terminal residue" evidence="9">
    <location>
        <position position="536"/>
    </location>
</feature>
<evidence type="ECO:0000256" key="7">
    <source>
        <dbReference type="ARBA" id="ARBA00022807"/>
    </source>
</evidence>
<dbReference type="Gene3D" id="3.90.70.10">
    <property type="entry name" value="Cysteine proteinases"/>
    <property type="match status" value="2"/>
</dbReference>
<evidence type="ECO:0000313" key="9">
    <source>
        <dbReference type="EMBL" id="CAL4095119.1"/>
    </source>
</evidence>
<dbReference type="PROSITE" id="PS00972">
    <property type="entry name" value="USP_1"/>
    <property type="match status" value="1"/>
</dbReference>
<evidence type="ECO:0000256" key="1">
    <source>
        <dbReference type="ARBA" id="ARBA00000707"/>
    </source>
</evidence>
<comment type="catalytic activity">
    <reaction evidence="1">
        <text>Thiol-dependent hydrolysis of ester, thioester, amide, peptide and isopeptide bonds formed by the C-terminal Gly of ubiquitin (a 76-residue protein attached to proteins as an intracellular targeting signal).</text>
        <dbReference type="EC" id="3.4.19.12"/>
    </reaction>
</comment>
<organism evidence="9 10">
    <name type="scientific">Meganyctiphanes norvegica</name>
    <name type="common">Northern krill</name>
    <name type="synonym">Thysanopoda norvegica</name>
    <dbReference type="NCBI Taxonomy" id="48144"/>
    <lineage>
        <taxon>Eukaryota</taxon>
        <taxon>Metazoa</taxon>
        <taxon>Ecdysozoa</taxon>
        <taxon>Arthropoda</taxon>
        <taxon>Crustacea</taxon>
        <taxon>Multicrustacea</taxon>
        <taxon>Malacostraca</taxon>
        <taxon>Eumalacostraca</taxon>
        <taxon>Eucarida</taxon>
        <taxon>Euphausiacea</taxon>
        <taxon>Euphausiidae</taxon>
        <taxon>Meganyctiphanes</taxon>
    </lineage>
</organism>
<evidence type="ECO:0000313" key="10">
    <source>
        <dbReference type="Proteomes" id="UP001497623"/>
    </source>
</evidence>
<dbReference type="InterPro" id="IPR038765">
    <property type="entry name" value="Papain-like_cys_pep_sf"/>
</dbReference>
<evidence type="ECO:0000256" key="3">
    <source>
        <dbReference type="ARBA" id="ARBA00012759"/>
    </source>
</evidence>
<dbReference type="EC" id="3.4.19.12" evidence="3"/>
<dbReference type="Proteomes" id="UP001497623">
    <property type="component" value="Unassembled WGS sequence"/>
</dbReference>
<evidence type="ECO:0000256" key="2">
    <source>
        <dbReference type="ARBA" id="ARBA00009085"/>
    </source>
</evidence>
<evidence type="ECO:0000256" key="5">
    <source>
        <dbReference type="ARBA" id="ARBA00022786"/>
    </source>
</evidence>
<dbReference type="GO" id="GO:0005829">
    <property type="term" value="C:cytosol"/>
    <property type="evidence" value="ECO:0007669"/>
    <property type="project" value="TreeGrafter"/>
</dbReference>
<dbReference type="AlphaFoldDB" id="A0AAV2QS49"/>
<name>A0AAV2QS49_MEGNR</name>
<dbReference type="GO" id="GO:0005634">
    <property type="term" value="C:nucleus"/>
    <property type="evidence" value="ECO:0007669"/>
    <property type="project" value="TreeGrafter"/>
</dbReference>
<keyword evidence="10" id="KW-1185">Reference proteome</keyword>
<dbReference type="InterPro" id="IPR001394">
    <property type="entry name" value="Peptidase_C19_UCH"/>
</dbReference>
<dbReference type="SUPFAM" id="SSF54001">
    <property type="entry name" value="Cysteine proteinases"/>
    <property type="match status" value="1"/>
</dbReference>
<sequence>MVLKLTDGKKGAYTCWVCYVTKLHITFSMISDEKKRRQKKHYIPGLTNIGNSCFLNALVQAFASCPLFINWLALKLTKSSPDLASSLHKLLKVLNNDGGHGGDACAGEVLMALRGQGWVISTDEQDTHELFHVLTATLDDELMSGEDIPSLLDVSWVEKTSLYGDQKQRKANGIMCKINFNKSCCEDNFKKYEEETNYKVPKVNESAIGETHLKYHIENHANQVISTEDSFINKEIINTQTKNDRLVCNGISSCNKIENTYKPKKSNDRFLEKSHILDSNLNLSNIKMSRLENEEKNPNINKKIFSKTHMNCINKENNKNTKEIYFSENLFKKEKIRGECNWIAYSENYDNPFRGYLASQLQCTACAHKNPAQWSSFESISLSLPKVSWGDMTLQDLLHTYITHEKVSDVTCDNCSKISGRDAKTIFTKRLTIGKLPECLCFHIKRTVWMDNGTAVKRRDHVTFSEFLIMDPFTYTTSITSQQTNYSQIRAKEAPVITTKDSTISARDSNLPCFKENPSKTLMSQNASSTLEGRSD</sequence>
<dbReference type="EMBL" id="CAXKWB010009542">
    <property type="protein sequence ID" value="CAL4095119.1"/>
    <property type="molecule type" value="Genomic_DNA"/>
</dbReference>
<dbReference type="GO" id="GO:0016579">
    <property type="term" value="P:protein deubiquitination"/>
    <property type="evidence" value="ECO:0007669"/>
    <property type="project" value="InterPro"/>
</dbReference>
<evidence type="ECO:0000259" key="8">
    <source>
        <dbReference type="PROSITE" id="PS50235"/>
    </source>
</evidence>
<comment type="similarity">
    <text evidence="2">Belongs to the peptidase C19 family.</text>
</comment>
<dbReference type="PANTHER" id="PTHR24006:SF888">
    <property type="entry name" value="UBIQUITIN CARBOXYL-TERMINAL HYDROLASE 30"/>
    <property type="match status" value="1"/>
</dbReference>
<evidence type="ECO:0000256" key="4">
    <source>
        <dbReference type="ARBA" id="ARBA00022670"/>
    </source>
</evidence>
<dbReference type="PANTHER" id="PTHR24006">
    <property type="entry name" value="UBIQUITIN CARBOXYL-TERMINAL HYDROLASE"/>
    <property type="match status" value="1"/>
</dbReference>
<dbReference type="InterPro" id="IPR050164">
    <property type="entry name" value="Peptidase_C19"/>
</dbReference>
<gene>
    <name evidence="9" type="ORF">MNOR_LOCUS15329</name>
</gene>
<dbReference type="Pfam" id="PF00443">
    <property type="entry name" value="UCH"/>
    <property type="match status" value="1"/>
</dbReference>
<feature type="domain" description="USP" evidence="8">
    <location>
        <begin position="44"/>
        <end position="536"/>
    </location>
</feature>
<reference evidence="9 10" key="1">
    <citation type="submission" date="2024-05" db="EMBL/GenBank/DDBJ databases">
        <authorList>
            <person name="Wallberg A."/>
        </authorList>
    </citation>
    <scope>NUCLEOTIDE SEQUENCE [LARGE SCALE GENOMIC DNA]</scope>
</reference>
<keyword evidence="7" id="KW-0788">Thiol protease</keyword>
<protein>
    <recommendedName>
        <fullName evidence="3">ubiquitinyl hydrolase 1</fullName>
        <ecNumber evidence="3">3.4.19.12</ecNumber>
    </recommendedName>
</protein>
<keyword evidence="5" id="KW-0833">Ubl conjugation pathway</keyword>
<dbReference type="GO" id="GO:0006508">
    <property type="term" value="P:proteolysis"/>
    <property type="evidence" value="ECO:0007669"/>
    <property type="project" value="UniProtKB-KW"/>
</dbReference>
<comment type="caution">
    <text evidence="9">The sequence shown here is derived from an EMBL/GenBank/DDBJ whole genome shotgun (WGS) entry which is preliminary data.</text>
</comment>
<dbReference type="InterPro" id="IPR028889">
    <property type="entry name" value="USP"/>
</dbReference>
<dbReference type="PROSITE" id="PS50235">
    <property type="entry name" value="USP_3"/>
    <property type="match status" value="1"/>
</dbReference>